<feature type="region of interest" description="Disordered" evidence="1">
    <location>
        <begin position="983"/>
        <end position="1005"/>
    </location>
</feature>
<evidence type="ECO:0000313" key="2">
    <source>
        <dbReference type="EMBL" id="EAX86858.1"/>
    </source>
</evidence>
<dbReference type="VEuPathDB" id="TrichDB:TVAG_278990"/>
<reference evidence="2" key="1">
    <citation type="submission" date="2006-10" db="EMBL/GenBank/DDBJ databases">
        <authorList>
            <person name="Amadeo P."/>
            <person name="Zhao Q."/>
            <person name="Wortman J."/>
            <person name="Fraser-Liggett C."/>
            <person name="Carlton J."/>
        </authorList>
    </citation>
    <scope>NUCLEOTIDE SEQUENCE</scope>
    <source>
        <strain evidence="2">G3</strain>
    </source>
</reference>
<proteinExistence type="predicted"/>
<feature type="region of interest" description="Disordered" evidence="1">
    <location>
        <begin position="1167"/>
        <end position="1190"/>
    </location>
</feature>
<feature type="compositionally biased region" description="Basic and acidic residues" evidence="1">
    <location>
        <begin position="984"/>
        <end position="996"/>
    </location>
</feature>
<reference evidence="2" key="2">
    <citation type="journal article" date="2007" name="Science">
        <title>Draft genome sequence of the sexually transmitted pathogen Trichomonas vaginalis.</title>
        <authorList>
            <person name="Carlton J.M."/>
            <person name="Hirt R.P."/>
            <person name="Silva J.C."/>
            <person name="Delcher A.L."/>
            <person name="Schatz M."/>
            <person name="Zhao Q."/>
            <person name="Wortman J.R."/>
            <person name="Bidwell S.L."/>
            <person name="Alsmark U.C.M."/>
            <person name="Besteiro S."/>
            <person name="Sicheritz-Ponten T."/>
            <person name="Noel C.J."/>
            <person name="Dacks J.B."/>
            <person name="Foster P.G."/>
            <person name="Simillion C."/>
            <person name="Van de Peer Y."/>
            <person name="Miranda-Saavedra D."/>
            <person name="Barton G.J."/>
            <person name="Westrop G.D."/>
            <person name="Mueller S."/>
            <person name="Dessi D."/>
            <person name="Fiori P.L."/>
            <person name="Ren Q."/>
            <person name="Paulsen I."/>
            <person name="Zhang H."/>
            <person name="Bastida-Corcuera F.D."/>
            <person name="Simoes-Barbosa A."/>
            <person name="Brown M.T."/>
            <person name="Hayes R.D."/>
            <person name="Mukherjee M."/>
            <person name="Okumura C.Y."/>
            <person name="Schneider R."/>
            <person name="Smith A.J."/>
            <person name="Vanacova S."/>
            <person name="Villalvazo M."/>
            <person name="Haas B.J."/>
            <person name="Pertea M."/>
            <person name="Feldblyum T.V."/>
            <person name="Utterback T.R."/>
            <person name="Shu C.L."/>
            <person name="Osoegawa K."/>
            <person name="de Jong P.J."/>
            <person name="Hrdy I."/>
            <person name="Horvathova L."/>
            <person name="Zubacova Z."/>
            <person name="Dolezal P."/>
            <person name="Malik S.B."/>
            <person name="Logsdon J.M. Jr."/>
            <person name="Henze K."/>
            <person name="Gupta A."/>
            <person name="Wang C.C."/>
            <person name="Dunne R.L."/>
            <person name="Upcroft J.A."/>
            <person name="Upcroft P."/>
            <person name="White O."/>
            <person name="Salzberg S.L."/>
            <person name="Tang P."/>
            <person name="Chiu C.-H."/>
            <person name="Lee Y.-S."/>
            <person name="Embley T.M."/>
            <person name="Coombs G.H."/>
            <person name="Mottram J.C."/>
            <person name="Tachezy J."/>
            <person name="Fraser-Liggett C.M."/>
            <person name="Johnson P.J."/>
        </authorList>
    </citation>
    <scope>NUCLEOTIDE SEQUENCE [LARGE SCALE GENOMIC DNA]</scope>
    <source>
        <strain evidence="2">G3</strain>
    </source>
</reference>
<feature type="compositionally biased region" description="Basic residues" evidence="1">
    <location>
        <begin position="38"/>
        <end position="50"/>
    </location>
</feature>
<feature type="compositionally biased region" description="Basic residues" evidence="1">
    <location>
        <begin position="210"/>
        <end position="219"/>
    </location>
</feature>
<feature type="compositionally biased region" description="Acidic residues" evidence="1">
    <location>
        <begin position="1177"/>
        <end position="1190"/>
    </location>
</feature>
<name>A2G7L2_TRIV3</name>
<evidence type="ECO:0000313" key="3">
    <source>
        <dbReference type="Proteomes" id="UP000001542"/>
    </source>
</evidence>
<dbReference type="Proteomes" id="UP000001542">
    <property type="component" value="Unassembled WGS sequence"/>
</dbReference>
<dbReference type="EMBL" id="DS114557">
    <property type="protein sequence ID" value="EAX86858.1"/>
    <property type="molecule type" value="Genomic_DNA"/>
</dbReference>
<gene>
    <name evidence="2" type="ORF">TVAG_278990</name>
</gene>
<evidence type="ECO:0000256" key="1">
    <source>
        <dbReference type="SAM" id="MobiDB-lite"/>
    </source>
</evidence>
<feature type="region of interest" description="Disordered" evidence="1">
    <location>
        <begin position="38"/>
        <end position="59"/>
    </location>
</feature>
<dbReference type="SMR" id="A2G7L2"/>
<dbReference type="KEGG" id="tva:4744506"/>
<dbReference type="VEuPathDB" id="TrichDB:TVAGG3_0097860"/>
<feature type="region of interest" description="Disordered" evidence="1">
    <location>
        <begin position="198"/>
        <end position="219"/>
    </location>
</feature>
<feature type="compositionally biased region" description="Basic and acidic residues" evidence="1">
    <location>
        <begin position="198"/>
        <end position="209"/>
    </location>
</feature>
<feature type="region of interest" description="Disordered" evidence="1">
    <location>
        <begin position="836"/>
        <end position="856"/>
    </location>
</feature>
<sequence length="1291" mass="146881">MVTIVKTRTNPKTGKKEKYEVEVPIDSQEAIDAGVGKKLKKGRKLRRGKKGSTEAAATTTKKHIIRKGGRLVRRTIKIIRRKVNPKTKKEELVEEPKVIRVRLRKSDPPSVQQSLIEAAGIRACERSQLLVEKKKGRRGKKKGKKIVRKFVTIVRRVVNPDTGKEEVVEEKKLVECEVLPEASADIENQLVDKMTVEATEKNMNEEEKNRQKKDKKRGKRRIIHKIIEVIKKRTNPETNEEEVKEEKQIIAVSVPEENPPNLDNEIIQDIAKESAIKSQIEENNATGYSSKDVASEFITNSIKQINPETGKEEIIEELKLVSVNVNKGSSPEERSKAITDIANEAMQKEDLSTVVKKKKGKRIVRKIIKIVKKKVNPKTGKEEICEENKVVGVEVDDKSPPEVVENQIEKALLDIQNKENEENQEILAQFDAKNEGIDIQTTRARRKKKVIVQKFVKVIRKVVNPKTGKEEVVQEKKLINVEVPNDIPPSAQNQELQKVAKDLVSTMSSDSNNEIFPNFVTVVKKSRDPVTGKDIFVEDLQLIAAEVPKNSSPDAKEKAVETLAQESMKNEIDISQIPNAKIASQFVTVVQKEVNPETGLEEVFENKQLVSLVIPQNTPPEIEQQVIDNVSSEVIKQKSDEISKSDIDSNGDKTVVEVDQQTGEIRKVKRKAKPRRVVHKIIKTVKKVTNPITGKEELKEEKQLVAVQVPIDASPSEESQQLEEVAAEMIEKKQEEKELHEAKQTGEEIVSDVDRKTGRKILRKKNPKKRIVHKFITVVKKKVNPMTGKEELFEEKQLVAADVPIDVPQEVANAQVEKLAEEAIDEENKRKEYLEDKHAMQNGETDEQRMARKRRRKRVVHKYVTVVKKRVNPVTEKEELIEEKQLVSAEVPRETPPEAADAVIELMAAAQVQKSSAEEEKRFPRKKGRRVVHKFMTVVKKKVNPSTGKEEVVEEKQLVAAEVPQESNPSNDEAAIEAVVSEQVSKEQQKNEEANEKISSLTGKKPAKKRIVQKVIVVPRKKFNPQTGKEDIVNEKQLVAVEVPVQSSDNESKHVLDEIENLQKSGKRPIRKMIPVERYTVDSDTGLDKKYIDTVEIEFSEDDPDGERKATEAVYQHIRDDYLQKRQIYNQNKQAENDKVRAQMLSMQKAALEEKKRLEEEQQRIKLLESQKSNDESQFEEEEEEEIIDEEEEIIIEYSESESAPKEPKKPKVIIEYYEEDEEEEVEVHNITVEVDENGNVLNANDKVDGKSQSPMSMYKAGTNINDIIKQMGDNVIQKEVTIDENGNPIQ</sequence>
<accession>A2G7L2</accession>
<protein>
    <submittedName>
        <fullName evidence="2">Uncharacterized protein</fullName>
    </submittedName>
</protein>
<dbReference type="RefSeq" id="XP_001299788.1">
    <property type="nucleotide sequence ID" value="XM_001299787.1"/>
</dbReference>
<dbReference type="InParanoid" id="A2G7L2"/>
<keyword evidence="3" id="KW-1185">Reference proteome</keyword>
<organism evidence="2 3">
    <name type="scientific">Trichomonas vaginalis (strain ATCC PRA-98 / G3)</name>
    <dbReference type="NCBI Taxonomy" id="412133"/>
    <lineage>
        <taxon>Eukaryota</taxon>
        <taxon>Metamonada</taxon>
        <taxon>Parabasalia</taxon>
        <taxon>Trichomonadida</taxon>
        <taxon>Trichomonadidae</taxon>
        <taxon>Trichomonas</taxon>
    </lineage>
</organism>